<dbReference type="SUPFAM" id="SSF50022">
    <property type="entry name" value="ISP domain"/>
    <property type="match status" value="1"/>
</dbReference>
<feature type="signal peptide" evidence="1">
    <location>
        <begin position="1"/>
        <end position="22"/>
    </location>
</feature>
<keyword evidence="1" id="KW-0732">Signal</keyword>
<proteinExistence type="predicted"/>
<dbReference type="PROSITE" id="PS51257">
    <property type="entry name" value="PROKAR_LIPOPROTEIN"/>
    <property type="match status" value="1"/>
</dbReference>
<evidence type="ECO:0000313" key="2">
    <source>
        <dbReference type="EMBL" id="MFD2568459.1"/>
    </source>
</evidence>
<comment type="caution">
    <text evidence="2">The sequence shown here is derived from an EMBL/GenBank/DDBJ whole genome shotgun (WGS) entry which is preliminary data.</text>
</comment>
<evidence type="ECO:0008006" key="4">
    <source>
        <dbReference type="Google" id="ProtNLM"/>
    </source>
</evidence>
<dbReference type="Proteomes" id="UP001597508">
    <property type="component" value="Unassembled WGS sequence"/>
</dbReference>
<name>A0ABW5LW69_9FLAO</name>
<dbReference type="Gene3D" id="2.102.10.10">
    <property type="entry name" value="Rieske [2Fe-2S] iron-sulphur domain"/>
    <property type="match status" value="1"/>
</dbReference>
<evidence type="ECO:0000256" key="1">
    <source>
        <dbReference type="SAM" id="SignalP"/>
    </source>
</evidence>
<dbReference type="EMBL" id="JBHULH010000011">
    <property type="protein sequence ID" value="MFD2568459.1"/>
    <property type="molecule type" value="Genomic_DNA"/>
</dbReference>
<feature type="chain" id="PRO_5046047852" description="Rieske domain-containing protein" evidence="1">
    <location>
        <begin position="23"/>
        <end position="140"/>
    </location>
</feature>
<protein>
    <recommendedName>
        <fullName evidence="4">Rieske domain-containing protein</fullName>
    </recommendedName>
</protein>
<organism evidence="2 3">
    <name type="scientific">Pseudotenacibaculum haliotis</name>
    <dbReference type="NCBI Taxonomy" id="1862138"/>
    <lineage>
        <taxon>Bacteria</taxon>
        <taxon>Pseudomonadati</taxon>
        <taxon>Bacteroidota</taxon>
        <taxon>Flavobacteriia</taxon>
        <taxon>Flavobacteriales</taxon>
        <taxon>Flavobacteriaceae</taxon>
        <taxon>Pseudotenacibaculum</taxon>
    </lineage>
</organism>
<dbReference type="RefSeq" id="WP_379667167.1">
    <property type="nucleotide sequence ID" value="NZ_JBHULH010000011.1"/>
</dbReference>
<dbReference type="InterPro" id="IPR036922">
    <property type="entry name" value="Rieske_2Fe-2S_sf"/>
</dbReference>
<reference evidence="3" key="1">
    <citation type="journal article" date="2019" name="Int. J. Syst. Evol. Microbiol.">
        <title>The Global Catalogue of Microorganisms (GCM) 10K type strain sequencing project: providing services to taxonomists for standard genome sequencing and annotation.</title>
        <authorList>
            <consortium name="The Broad Institute Genomics Platform"/>
            <consortium name="The Broad Institute Genome Sequencing Center for Infectious Disease"/>
            <person name="Wu L."/>
            <person name="Ma J."/>
        </authorList>
    </citation>
    <scope>NUCLEOTIDE SEQUENCE [LARGE SCALE GENOMIC DNA]</scope>
    <source>
        <strain evidence="3">KCTC 52127</strain>
    </source>
</reference>
<gene>
    <name evidence="2" type="ORF">ACFSRZ_13865</name>
</gene>
<accession>A0ABW5LW69</accession>
<keyword evidence="3" id="KW-1185">Reference proteome</keyword>
<sequence>MKKAAFLLLTIIFLGCTSNTNNNDCLPFISVNTSVNLDLPQFIDLQVPGGWAYVNGGHQGLIVYNINGVQFKAFDRLCPGQNISSCSQMIVDSNLRILCQCDDSEFNILNGAPLTEGVTCFAKEYLVENLNGSILRITNF</sequence>
<evidence type="ECO:0000313" key="3">
    <source>
        <dbReference type="Proteomes" id="UP001597508"/>
    </source>
</evidence>